<keyword evidence="2" id="KW-1185">Reference proteome</keyword>
<gene>
    <name evidence="1" type="ORF">FPZ12_028100</name>
</gene>
<comment type="caution">
    <text evidence="1">The sequence shown here is derived from an EMBL/GenBank/DDBJ whole genome shotgun (WGS) entry which is preliminary data.</text>
</comment>
<organism evidence="1 2">
    <name type="scientific">Amycolatopsis acidicola</name>
    <dbReference type="NCBI Taxonomy" id="2596893"/>
    <lineage>
        <taxon>Bacteria</taxon>
        <taxon>Bacillati</taxon>
        <taxon>Actinomycetota</taxon>
        <taxon>Actinomycetes</taxon>
        <taxon>Pseudonocardiales</taxon>
        <taxon>Pseudonocardiaceae</taxon>
        <taxon>Amycolatopsis</taxon>
    </lineage>
</organism>
<dbReference type="Proteomes" id="UP000319769">
    <property type="component" value="Unassembled WGS sequence"/>
</dbReference>
<dbReference type="EMBL" id="VMNW02000051">
    <property type="protein sequence ID" value="KAA9156236.1"/>
    <property type="molecule type" value="Genomic_DNA"/>
</dbReference>
<dbReference type="AlphaFoldDB" id="A0A5N0UUG3"/>
<reference evidence="1" key="1">
    <citation type="submission" date="2019-09" db="EMBL/GenBank/DDBJ databases">
        <authorList>
            <person name="Teo W.F.A."/>
            <person name="Duangmal K."/>
        </authorList>
    </citation>
    <scope>NUCLEOTIDE SEQUENCE [LARGE SCALE GENOMIC DNA]</scope>
    <source>
        <strain evidence="1">K81G1</strain>
    </source>
</reference>
<proteinExistence type="predicted"/>
<name>A0A5N0UUG3_9PSEU</name>
<evidence type="ECO:0000313" key="2">
    <source>
        <dbReference type="Proteomes" id="UP000319769"/>
    </source>
</evidence>
<dbReference type="OrthoDB" id="4555700at2"/>
<evidence type="ECO:0000313" key="1">
    <source>
        <dbReference type="EMBL" id="KAA9156236.1"/>
    </source>
</evidence>
<sequence length="168" mass="18018">MTHRLVVLAPSMAGAVRSAGGWLFDHVMAGWDVMALVSDLADARPLQILGVRALDLEAALTSPAHGPRPHAVAVDARLYEADQRVRRAVGILLEQRLTEVWVWGGSWPIPDEDDCPVLHTLSVAARAFKAEALAAAAEPPDALGPTELFHTGDLFDEPFGKEDLVSIG</sequence>
<accession>A0A5N0UUG3</accession>
<protein>
    <submittedName>
        <fullName evidence="1">Uncharacterized protein</fullName>
    </submittedName>
</protein>